<dbReference type="AlphaFoldDB" id="F5RIW6"/>
<keyword evidence="7" id="KW-0282">Flagellum</keyword>
<dbReference type="GO" id="GO:0009288">
    <property type="term" value="C:bacterial-type flagellum"/>
    <property type="evidence" value="ECO:0007669"/>
    <property type="project" value="UniProtKB-SubCell"/>
</dbReference>
<dbReference type="Pfam" id="PF00700">
    <property type="entry name" value="Flagellin_C"/>
    <property type="match status" value="1"/>
</dbReference>
<dbReference type="Pfam" id="PF00669">
    <property type="entry name" value="Flagellin_N"/>
    <property type="match status" value="1"/>
</dbReference>
<evidence type="ECO:0000313" key="7">
    <source>
        <dbReference type="EMBL" id="EGK62404.1"/>
    </source>
</evidence>
<evidence type="ECO:0000256" key="4">
    <source>
        <dbReference type="RuleBase" id="RU362073"/>
    </source>
</evidence>
<accession>F5RIW6</accession>
<dbReference type="InterPro" id="IPR042187">
    <property type="entry name" value="Flagellin_C_sub2"/>
</dbReference>
<reference evidence="7 8" key="1">
    <citation type="submission" date="2011-04" db="EMBL/GenBank/DDBJ databases">
        <authorList>
            <person name="Muzny D."/>
            <person name="Qin X."/>
            <person name="Deng J."/>
            <person name="Jiang H."/>
            <person name="Liu Y."/>
            <person name="Qu J."/>
            <person name="Song X.-Z."/>
            <person name="Zhang L."/>
            <person name="Thornton R."/>
            <person name="Coyle M."/>
            <person name="Francisco L."/>
            <person name="Jackson L."/>
            <person name="Javaid M."/>
            <person name="Korchina V."/>
            <person name="Kovar C."/>
            <person name="Mata R."/>
            <person name="Mathew T."/>
            <person name="Ngo R."/>
            <person name="Nguyen L."/>
            <person name="Nguyen N."/>
            <person name="Okwuonu G."/>
            <person name="Ongeri F."/>
            <person name="Pham C."/>
            <person name="Simmons D."/>
            <person name="Wilczek-Boney K."/>
            <person name="Hale W."/>
            <person name="Jakkamsetti A."/>
            <person name="Pham P."/>
            <person name="Ruth R."/>
            <person name="San Lucas F."/>
            <person name="Warren J."/>
            <person name="Zhang J."/>
            <person name="Zhao Z."/>
            <person name="Zhou C."/>
            <person name="Zhu D."/>
            <person name="Lee S."/>
            <person name="Bess C."/>
            <person name="Blankenburg K."/>
            <person name="Forbes L."/>
            <person name="Fu Q."/>
            <person name="Gubbala S."/>
            <person name="Hirani K."/>
            <person name="Jayaseelan J.C."/>
            <person name="Lara F."/>
            <person name="Munidasa M."/>
            <person name="Palculict T."/>
            <person name="Patil S."/>
            <person name="Pu L.-L."/>
            <person name="Saada N."/>
            <person name="Tang L."/>
            <person name="Weissenberger G."/>
            <person name="Zhu Y."/>
            <person name="Hemphill L."/>
            <person name="Shang Y."/>
            <person name="Youmans B."/>
            <person name="Ayvaz T."/>
            <person name="Ross M."/>
            <person name="Santibanez J."/>
            <person name="Aqrawi P."/>
            <person name="Gross S."/>
            <person name="Joshi V."/>
            <person name="Fowler G."/>
            <person name="Nazareth L."/>
            <person name="Reid J."/>
            <person name="Worley K."/>
            <person name="Petrosino J."/>
            <person name="Highlander S."/>
            <person name="Gibbs R."/>
        </authorList>
    </citation>
    <scope>NUCLEOTIDE SEQUENCE [LARGE SCALE GENOMIC DNA]</scope>
    <source>
        <strain evidence="7 8">DSM 2778</strain>
    </source>
</reference>
<comment type="similarity">
    <text evidence="1 4">Belongs to the bacterial flagellin family.</text>
</comment>
<keyword evidence="7" id="KW-0966">Cell projection</keyword>
<evidence type="ECO:0000256" key="2">
    <source>
        <dbReference type="ARBA" id="ARBA00020110"/>
    </source>
</evidence>
<evidence type="ECO:0000313" key="8">
    <source>
        <dbReference type="Proteomes" id="UP000004067"/>
    </source>
</evidence>
<dbReference type="OrthoDB" id="9796789at2"/>
<protein>
    <recommendedName>
        <fullName evidence="2 4">Flagellin</fullName>
    </recommendedName>
</protein>
<keyword evidence="4" id="KW-0964">Secreted</keyword>
<dbReference type="PRINTS" id="PR00207">
    <property type="entry name" value="FLAGELLIN"/>
</dbReference>
<feature type="domain" description="Flagellin N-terminal" evidence="5">
    <location>
        <begin position="5"/>
        <end position="140"/>
    </location>
</feature>
<dbReference type="InterPro" id="IPR001492">
    <property type="entry name" value="Flagellin"/>
</dbReference>
<gene>
    <name evidence="7" type="primary">flgL</name>
    <name evidence="7" type="ORF">HMPREF9081_0151</name>
</gene>
<dbReference type="RefSeq" id="WP_006304961.1">
    <property type="nucleotide sequence ID" value="NZ_GL892076.1"/>
</dbReference>
<evidence type="ECO:0000256" key="1">
    <source>
        <dbReference type="ARBA" id="ARBA00005709"/>
    </source>
</evidence>
<sequence length="443" mass="47505">MAMVVKNNMSAVNTLNILNRNQSALAKSLQKVSSGMKINNAGDDASGYAISERMRVQIRSLDQDNQNTQNGNSMMRTAEGAVSSTVEILKTLKEKAINAANDTNTDEDRRTIQKEINQMVDQIDDNALATYNGKYLVDGSRNSVGTATCTTLSNSALSTETKWASALTSIQNRMGESLNIQSTDKLTVSYVRQGRTYTTTFEVGTNKLVDILDKAAFNGSESFAGKDLLDSASTQNKAYIGKDKAGNSIFTADNKTAISIAAAGSGTTYQISSFTLSVMDNSGTLRKTANNALDMFNERIRAENKSDDNALVLQTGTKANQAIKVSMTDMRSLALGLKGTDGSVLSVQTQDRANAAINTIDSALQKALDEQANIGAVQTRLAYTSSNLSTASENVQNSESTIRDADMAKEMTNYTKNNVLLQAAQSMLAQANQNSSAVLSLLQ</sequence>
<dbReference type="Gene3D" id="1.20.1330.10">
    <property type="entry name" value="f41 fragment of flagellin, N-terminal domain"/>
    <property type="match status" value="2"/>
</dbReference>
<feature type="domain" description="Flagellin C-terminal" evidence="6">
    <location>
        <begin position="358"/>
        <end position="442"/>
    </location>
</feature>
<evidence type="ECO:0000259" key="5">
    <source>
        <dbReference type="Pfam" id="PF00669"/>
    </source>
</evidence>
<evidence type="ECO:0000256" key="3">
    <source>
        <dbReference type="ARBA" id="ARBA00023143"/>
    </source>
</evidence>
<dbReference type="HOGENOM" id="CLU_011142_3_2_9"/>
<dbReference type="GO" id="GO:0005198">
    <property type="term" value="F:structural molecule activity"/>
    <property type="evidence" value="ECO:0007669"/>
    <property type="project" value="UniProtKB-UniRule"/>
</dbReference>
<comment type="subcellular location">
    <subcellularLocation>
        <location evidence="4">Secreted</location>
    </subcellularLocation>
    <subcellularLocation>
        <location evidence="4">Bacterial flagellum</location>
    </subcellularLocation>
</comment>
<keyword evidence="7" id="KW-0969">Cilium</keyword>
<proteinExistence type="inferred from homology"/>
<evidence type="ECO:0000259" key="6">
    <source>
        <dbReference type="Pfam" id="PF00700"/>
    </source>
</evidence>
<dbReference type="Gene3D" id="6.10.10.10">
    <property type="entry name" value="Flagellar export chaperone, C-terminal domain"/>
    <property type="match status" value="1"/>
</dbReference>
<name>F5RIW6_9FIRM</name>
<dbReference type="InterPro" id="IPR046358">
    <property type="entry name" value="Flagellin_C"/>
</dbReference>
<dbReference type="EMBL" id="AFHQ01000004">
    <property type="protein sequence ID" value="EGK62404.1"/>
    <property type="molecule type" value="Genomic_DNA"/>
</dbReference>
<keyword evidence="8" id="KW-1185">Reference proteome</keyword>
<comment type="caution">
    <text evidence="7">The sequence shown here is derived from an EMBL/GenBank/DDBJ whole genome shotgun (WGS) entry which is preliminary data.</text>
</comment>
<organism evidence="7 8">
    <name type="scientific">Centipeda periodontii DSM 2778</name>
    <dbReference type="NCBI Taxonomy" id="888060"/>
    <lineage>
        <taxon>Bacteria</taxon>
        <taxon>Bacillati</taxon>
        <taxon>Bacillota</taxon>
        <taxon>Negativicutes</taxon>
        <taxon>Selenomonadales</taxon>
        <taxon>Selenomonadaceae</taxon>
        <taxon>Centipeda</taxon>
    </lineage>
</organism>
<comment type="function">
    <text evidence="4">Flagellin is the subunit protein which polymerizes to form the filaments of bacterial flagella.</text>
</comment>
<dbReference type="eggNOG" id="COG1344">
    <property type="taxonomic scope" value="Bacteria"/>
</dbReference>
<dbReference type="PANTHER" id="PTHR42792:SF2">
    <property type="entry name" value="FLAGELLIN"/>
    <property type="match status" value="1"/>
</dbReference>
<dbReference type="SUPFAM" id="SSF64518">
    <property type="entry name" value="Phase 1 flagellin"/>
    <property type="match status" value="1"/>
</dbReference>
<dbReference type="GO" id="GO:0005576">
    <property type="term" value="C:extracellular region"/>
    <property type="evidence" value="ECO:0007669"/>
    <property type="project" value="UniProtKB-SubCell"/>
</dbReference>
<dbReference type="STRING" id="888060.HMPREF9081_0151"/>
<keyword evidence="3 4" id="KW-0975">Bacterial flagellum</keyword>
<dbReference type="InterPro" id="IPR001029">
    <property type="entry name" value="Flagellin_N"/>
</dbReference>
<dbReference type="Proteomes" id="UP000004067">
    <property type="component" value="Unassembled WGS sequence"/>
</dbReference>
<dbReference type="PANTHER" id="PTHR42792">
    <property type="entry name" value="FLAGELLIN"/>
    <property type="match status" value="1"/>
</dbReference>